<sequence>MVFSTLTRRGRLARPALAAALAGALAAGCADPQPIEDAAYTDLDLSPDRGLIRAEESPELAAAVPDSIKEDGKLTVAYPSQPGPPFALLATDNETPIGVEIDQAQLLADKLGLELDLQPINWSAWPLKLATGDVEVVHFNIGVTRERLERFDFATSRGALMAFSARPEFEGTIESYEDISGLRIAVGAGTTQERILLDWNELLEAEGKEPAELAHYANGQDMVLAGAAGRVDAIMDPSPSASYRESMRDDLVIVGRVNEGWPDETLIASTTKRGDGLAPVLAAAFNELIDEGLYLESLKKWDLPEEAIPESETHSLESYTDVEYD</sequence>
<evidence type="ECO:0000313" key="7">
    <source>
        <dbReference type="Proteomes" id="UP000011016"/>
    </source>
</evidence>
<dbReference type="HOGENOM" id="CLU_019602_18_1_11"/>
<dbReference type="OrthoDB" id="4633994at2"/>
<organism evidence="4 7">
    <name type="scientific">Corynebacterium otitidis ATCC 51513</name>
    <dbReference type="NCBI Taxonomy" id="883169"/>
    <lineage>
        <taxon>Bacteria</taxon>
        <taxon>Bacillati</taxon>
        <taxon>Actinomycetota</taxon>
        <taxon>Actinomycetes</taxon>
        <taxon>Mycobacteriales</taxon>
        <taxon>Corynebacteriaceae</taxon>
        <taxon>Corynebacterium</taxon>
    </lineage>
</organism>
<reference evidence="5 6" key="2">
    <citation type="submission" date="2012-08" db="EMBL/GenBank/DDBJ databases">
        <title>The Genome Sequence of Turicella otitidis ATCC 51513.</title>
        <authorList>
            <consortium name="The Broad Institute Genome Sequencing Platform"/>
            <person name="Earl A."/>
            <person name="Ward D."/>
            <person name="Feldgarden M."/>
            <person name="Gevers D."/>
            <person name="Huys G."/>
            <person name="Walker B."/>
            <person name="Young S.K."/>
            <person name="Zeng Q."/>
            <person name="Gargeya S."/>
            <person name="Fitzgerald M."/>
            <person name="Haas B."/>
            <person name="Abouelleil A."/>
            <person name="Alvarado L."/>
            <person name="Arachchi H.M."/>
            <person name="Berlin A.M."/>
            <person name="Chapman S.B."/>
            <person name="Goldberg J."/>
            <person name="Griggs A."/>
            <person name="Gujja S."/>
            <person name="Hansen M."/>
            <person name="Howarth C."/>
            <person name="Imamovic A."/>
            <person name="Larimer J."/>
            <person name="McCowen C."/>
            <person name="Montmayeur A."/>
            <person name="Murphy C."/>
            <person name="Neiman D."/>
            <person name="Pearson M."/>
            <person name="Priest M."/>
            <person name="Roberts A."/>
            <person name="Saif S."/>
            <person name="Shea T."/>
            <person name="Sisk P."/>
            <person name="Sykes S."/>
            <person name="Wortman J."/>
            <person name="Nusbaum C."/>
            <person name="Birren B."/>
        </authorList>
    </citation>
    <scope>NUCLEOTIDE SEQUENCE [LARGE SCALE GENOMIC DNA]</scope>
    <source>
        <strain evidence="5 6">ATCC 51513</strain>
    </source>
</reference>
<dbReference type="STRING" id="29321.AAV33_07090"/>
<dbReference type="PATRIC" id="fig|883169.3.peg.477"/>
<feature type="domain" description="Solute-binding protein family 3/N-terminal" evidence="3">
    <location>
        <begin position="73"/>
        <end position="305"/>
    </location>
</feature>
<evidence type="ECO:0000313" key="5">
    <source>
        <dbReference type="EMBL" id="EJZ82575.1"/>
    </source>
</evidence>
<evidence type="ECO:0000313" key="6">
    <source>
        <dbReference type="Proteomes" id="UP000006078"/>
    </source>
</evidence>
<gene>
    <name evidence="4" type="ORF">BN46_0071</name>
    <name evidence="5" type="ORF">HMPREF9719_00506</name>
</gene>
<dbReference type="EMBL" id="CAJZ01000008">
    <property type="protein sequence ID" value="CCI82824.1"/>
    <property type="molecule type" value="Genomic_DNA"/>
</dbReference>
<evidence type="ECO:0000313" key="4">
    <source>
        <dbReference type="EMBL" id="CCI82824.1"/>
    </source>
</evidence>
<dbReference type="PANTHER" id="PTHR35936">
    <property type="entry name" value="MEMBRANE-BOUND LYTIC MUREIN TRANSGLYCOSYLASE F"/>
    <property type="match status" value="1"/>
</dbReference>
<dbReference type="Pfam" id="PF00497">
    <property type="entry name" value="SBP_bac_3"/>
    <property type="match status" value="1"/>
</dbReference>
<feature type="signal peptide" evidence="2">
    <location>
        <begin position="1"/>
        <end position="26"/>
    </location>
</feature>
<dbReference type="SMART" id="SM00062">
    <property type="entry name" value="PBPb"/>
    <property type="match status" value="1"/>
</dbReference>
<evidence type="ECO:0000259" key="3">
    <source>
        <dbReference type="SMART" id="SM00062"/>
    </source>
</evidence>
<evidence type="ECO:0000256" key="2">
    <source>
        <dbReference type="SAM" id="SignalP"/>
    </source>
</evidence>
<comment type="caution">
    <text evidence="4">The sequence shown here is derived from an EMBL/GenBank/DDBJ whole genome shotgun (WGS) entry which is preliminary data.</text>
</comment>
<dbReference type="Proteomes" id="UP000011016">
    <property type="component" value="Unassembled WGS sequence"/>
</dbReference>
<dbReference type="Gene3D" id="3.40.190.10">
    <property type="entry name" value="Periplasmic binding protein-like II"/>
    <property type="match status" value="2"/>
</dbReference>
<reference evidence="4 7" key="1">
    <citation type="journal article" date="2012" name="J. Bacteriol.">
        <title>Draft Genome Sequence of Turicella otitidis ATCC 51513, Isolated from Middle Ear Fluid from a Child with Otitis Media.</title>
        <authorList>
            <person name="Brinkrolf K."/>
            <person name="Schneider J."/>
            <person name="Knecht M."/>
            <person name="Ruckert C."/>
            <person name="Tauch A."/>
        </authorList>
    </citation>
    <scope>NUCLEOTIDE SEQUENCE [LARGE SCALE GENOMIC DNA]</scope>
    <source>
        <strain evidence="4 7">ATCC 51513</strain>
    </source>
</reference>
<dbReference type="eggNOG" id="COG0834">
    <property type="taxonomic scope" value="Bacteria"/>
</dbReference>
<dbReference type="SUPFAM" id="SSF53850">
    <property type="entry name" value="Periplasmic binding protein-like II"/>
    <property type="match status" value="1"/>
</dbReference>
<dbReference type="RefSeq" id="WP_004600396.1">
    <property type="nucleotide sequence ID" value="NZ_HF541865.1"/>
</dbReference>
<keyword evidence="1 2" id="KW-0732">Signal</keyword>
<dbReference type="AlphaFoldDB" id="I7LB51"/>
<dbReference type="EMBL" id="AHAE01000029">
    <property type="protein sequence ID" value="EJZ82575.1"/>
    <property type="molecule type" value="Genomic_DNA"/>
</dbReference>
<dbReference type="InterPro" id="IPR001638">
    <property type="entry name" value="Solute-binding_3/MltF_N"/>
</dbReference>
<accession>I7LB51</accession>
<evidence type="ECO:0000256" key="1">
    <source>
        <dbReference type="ARBA" id="ARBA00022729"/>
    </source>
</evidence>
<name>I7LB51_9CORY</name>
<keyword evidence="6" id="KW-1185">Reference proteome</keyword>
<proteinExistence type="predicted"/>
<dbReference type="Proteomes" id="UP000006078">
    <property type="component" value="Unassembled WGS sequence"/>
</dbReference>
<feature type="chain" id="PRO_5038286660" description="Solute-binding protein family 3/N-terminal domain-containing protein" evidence="2">
    <location>
        <begin position="27"/>
        <end position="325"/>
    </location>
</feature>
<protein>
    <recommendedName>
        <fullName evidence="3">Solute-binding protein family 3/N-terminal domain-containing protein</fullName>
    </recommendedName>
</protein>